<keyword evidence="2" id="KW-1185">Reference proteome</keyword>
<sequence length="485" mass="54478">MPFGFNKPKQHTLPQYYNSESSGGLFAMDMRIFALLLELQCEELTLRLIPYFETLVGWVEVFCVAGHIESSARLFYELWRLSPDVTNRFRDPGSNVMKSLLSLWVSEDSRTKSHIFSSTNLCPLINLFLGLTLDDHSKTLIVAALDAESSEGVTTVAQAFRLRMEEIVALHKDGAITCEFAVKHLAKLAEILDRLLPADSRGYRSRFLCEEHLLSSFYRSLALIMPTYQADATWSVAAGTLKYLSRFIFEAGEYSGNPVTKLVEVISGSITVLLLGCIFNLAPSDPKHDAALNYMNKIAPCFMYRRVWKAAVEYFPLERVKILPNHLFEQLCAHSALAGSTWTALQVAFHEAMQNMTLIRMPHVPSSVLTAIRSSIALERARAAMQLNQSVNQPFIGRLNITTLPYLIRVCPPSEYTLPNCEDPVFMDQTKSWLEEFGHKRGHQLLEVSFSYGTKGHLAMIHLHGHGDGVRKVVHGVFALEACGE</sequence>
<dbReference type="EMBL" id="SDEE01000075">
    <property type="protein sequence ID" value="RXW22314.1"/>
    <property type="molecule type" value="Genomic_DNA"/>
</dbReference>
<proteinExistence type="predicted"/>
<comment type="caution">
    <text evidence="1">The sequence shown here is derived from an EMBL/GenBank/DDBJ whole genome shotgun (WGS) entry which is preliminary data.</text>
</comment>
<accession>A0A4Q2DTA2</accession>
<evidence type="ECO:0000313" key="2">
    <source>
        <dbReference type="Proteomes" id="UP000290288"/>
    </source>
</evidence>
<reference evidence="1 2" key="1">
    <citation type="submission" date="2019-01" db="EMBL/GenBank/DDBJ databases">
        <title>Draft genome sequence of Psathyrella aberdarensis IHI B618.</title>
        <authorList>
            <person name="Buettner E."/>
            <person name="Kellner H."/>
        </authorList>
    </citation>
    <scope>NUCLEOTIDE SEQUENCE [LARGE SCALE GENOMIC DNA]</scope>
    <source>
        <strain evidence="1 2">IHI B618</strain>
    </source>
</reference>
<name>A0A4Q2DTA2_9AGAR</name>
<organism evidence="1 2">
    <name type="scientific">Candolleomyces aberdarensis</name>
    <dbReference type="NCBI Taxonomy" id="2316362"/>
    <lineage>
        <taxon>Eukaryota</taxon>
        <taxon>Fungi</taxon>
        <taxon>Dikarya</taxon>
        <taxon>Basidiomycota</taxon>
        <taxon>Agaricomycotina</taxon>
        <taxon>Agaricomycetes</taxon>
        <taxon>Agaricomycetidae</taxon>
        <taxon>Agaricales</taxon>
        <taxon>Agaricineae</taxon>
        <taxon>Psathyrellaceae</taxon>
        <taxon>Candolleomyces</taxon>
    </lineage>
</organism>
<dbReference type="Proteomes" id="UP000290288">
    <property type="component" value="Unassembled WGS sequence"/>
</dbReference>
<dbReference type="AlphaFoldDB" id="A0A4Q2DTA2"/>
<gene>
    <name evidence="1" type="ORF">EST38_g3507</name>
</gene>
<protein>
    <submittedName>
        <fullName evidence="1">Uncharacterized protein</fullName>
    </submittedName>
</protein>
<evidence type="ECO:0000313" key="1">
    <source>
        <dbReference type="EMBL" id="RXW22314.1"/>
    </source>
</evidence>